<feature type="domain" description="SH2" evidence="11">
    <location>
        <begin position="10"/>
        <end position="109"/>
    </location>
</feature>
<evidence type="ECO:0000256" key="10">
    <source>
        <dbReference type="SAM" id="MobiDB-lite"/>
    </source>
</evidence>
<dbReference type="EMBL" id="CAJFDH010000001">
    <property type="protein sequence ID" value="CAD5207034.1"/>
    <property type="molecule type" value="Genomic_DNA"/>
</dbReference>
<gene>
    <name evidence="13" type="ORF">BOKJ2_LOCUS1718</name>
</gene>
<organism evidence="13 14">
    <name type="scientific">Bursaphelenchus okinawaensis</name>
    <dbReference type="NCBI Taxonomy" id="465554"/>
    <lineage>
        <taxon>Eukaryota</taxon>
        <taxon>Metazoa</taxon>
        <taxon>Ecdysozoa</taxon>
        <taxon>Nematoda</taxon>
        <taxon>Chromadorea</taxon>
        <taxon>Rhabditida</taxon>
        <taxon>Tylenchina</taxon>
        <taxon>Tylenchomorpha</taxon>
        <taxon>Aphelenchoidea</taxon>
        <taxon>Aphelenchoididae</taxon>
        <taxon>Bursaphelenchus</taxon>
    </lineage>
</organism>
<dbReference type="InterPro" id="IPR000980">
    <property type="entry name" value="SH2"/>
</dbReference>
<evidence type="ECO:0000256" key="6">
    <source>
        <dbReference type="ARBA" id="ARBA00051245"/>
    </source>
</evidence>
<dbReference type="AlphaFoldDB" id="A0A811JV77"/>
<reference evidence="13" key="1">
    <citation type="submission" date="2020-09" db="EMBL/GenBank/DDBJ databases">
        <authorList>
            <person name="Kikuchi T."/>
        </authorList>
    </citation>
    <scope>NUCLEOTIDE SEQUENCE</scope>
    <source>
        <strain evidence="13">SH1</strain>
    </source>
</reference>
<feature type="compositionally biased region" description="Low complexity" evidence="10">
    <location>
        <begin position="388"/>
        <end position="402"/>
    </location>
</feature>
<keyword evidence="7" id="KW-0727">SH2 domain</keyword>
<comment type="similarity">
    <text evidence="9">Belongs to the protein kinase superfamily. Tyr protein kinase family.</text>
</comment>
<dbReference type="Proteomes" id="UP000783686">
    <property type="component" value="Unassembled WGS sequence"/>
</dbReference>
<protein>
    <recommendedName>
        <fullName evidence="9">Tyrosine-protein kinase</fullName>
        <ecNumber evidence="9">2.7.10.2</ecNumber>
    </recommendedName>
</protein>
<feature type="region of interest" description="Disordered" evidence="10">
    <location>
        <begin position="388"/>
        <end position="419"/>
    </location>
</feature>
<dbReference type="InterPro" id="IPR000719">
    <property type="entry name" value="Prot_kinase_dom"/>
</dbReference>
<dbReference type="InterPro" id="IPR017441">
    <property type="entry name" value="Protein_kinase_ATP_BS"/>
</dbReference>
<dbReference type="CDD" id="cd00192">
    <property type="entry name" value="PTKc"/>
    <property type="match status" value="1"/>
</dbReference>
<keyword evidence="5 9" id="KW-0829">Tyrosine-protein kinase</keyword>
<comment type="caution">
    <text evidence="13">The sequence shown here is derived from an EMBL/GenBank/DDBJ whole genome shotgun (WGS) entry which is preliminary data.</text>
</comment>
<dbReference type="Gene3D" id="1.10.510.10">
    <property type="entry name" value="Transferase(Phosphotransferase) domain 1"/>
    <property type="match status" value="1"/>
</dbReference>
<dbReference type="SMART" id="SM00252">
    <property type="entry name" value="SH2"/>
    <property type="match status" value="1"/>
</dbReference>
<name>A0A811JV77_9BILA</name>
<dbReference type="InterPro" id="IPR008266">
    <property type="entry name" value="Tyr_kinase_AS"/>
</dbReference>
<evidence type="ECO:0000256" key="8">
    <source>
        <dbReference type="PROSITE-ProRule" id="PRU10141"/>
    </source>
</evidence>
<dbReference type="InterPro" id="IPR011009">
    <property type="entry name" value="Kinase-like_dom_sf"/>
</dbReference>
<evidence type="ECO:0000256" key="4">
    <source>
        <dbReference type="ARBA" id="ARBA00022840"/>
    </source>
</evidence>
<dbReference type="PROSITE" id="PS00109">
    <property type="entry name" value="PROTEIN_KINASE_TYR"/>
    <property type="match status" value="1"/>
</dbReference>
<dbReference type="SMART" id="SM00219">
    <property type="entry name" value="TyrKc"/>
    <property type="match status" value="1"/>
</dbReference>
<keyword evidence="14" id="KW-1185">Reference proteome</keyword>
<comment type="catalytic activity">
    <reaction evidence="6 9">
        <text>L-tyrosyl-[protein] + ATP = O-phospho-L-tyrosyl-[protein] + ADP + H(+)</text>
        <dbReference type="Rhea" id="RHEA:10596"/>
        <dbReference type="Rhea" id="RHEA-COMP:10136"/>
        <dbReference type="Rhea" id="RHEA-COMP:20101"/>
        <dbReference type="ChEBI" id="CHEBI:15378"/>
        <dbReference type="ChEBI" id="CHEBI:30616"/>
        <dbReference type="ChEBI" id="CHEBI:46858"/>
        <dbReference type="ChEBI" id="CHEBI:61978"/>
        <dbReference type="ChEBI" id="CHEBI:456216"/>
        <dbReference type="EC" id="2.7.10.2"/>
    </reaction>
</comment>
<keyword evidence="4 8" id="KW-0067">ATP-binding</keyword>
<dbReference type="CDD" id="cd10361">
    <property type="entry name" value="SH2_Fps_family"/>
    <property type="match status" value="1"/>
</dbReference>
<dbReference type="FunFam" id="3.30.200.20:FF:000518">
    <property type="entry name" value="Tyrosine-protein kinase"/>
    <property type="match status" value="1"/>
</dbReference>
<evidence type="ECO:0000259" key="11">
    <source>
        <dbReference type="PROSITE" id="PS50001"/>
    </source>
</evidence>
<dbReference type="OrthoDB" id="3256376at2759"/>
<dbReference type="PRINTS" id="PR00109">
    <property type="entry name" value="TYRKINASE"/>
</dbReference>
<dbReference type="EMBL" id="CAJFCW020000001">
    <property type="protein sequence ID" value="CAG9084109.1"/>
    <property type="molecule type" value="Genomic_DNA"/>
</dbReference>
<evidence type="ECO:0000256" key="1">
    <source>
        <dbReference type="ARBA" id="ARBA00022679"/>
    </source>
</evidence>
<dbReference type="Pfam" id="PF00017">
    <property type="entry name" value="SH2"/>
    <property type="match status" value="1"/>
</dbReference>
<evidence type="ECO:0000259" key="12">
    <source>
        <dbReference type="PROSITE" id="PS50011"/>
    </source>
</evidence>
<proteinExistence type="inferred from homology"/>
<feature type="domain" description="Protein kinase" evidence="12">
    <location>
        <begin position="121"/>
        <end position="383"/>
    </location>
</feature>
<evidence type="ECO:0000256" key="3">
    <source>
        <dbReference type="ARBA" id="ARBA00022777"/>
    </source>
</evidence>
<dbReference type="GO" id="GO:0005524">
    <property type="term" value="F:ATP binding"/>
    <property type="evidence" value="ECO:0007669"/>
    <property type="project" value="UniProtKB-UniRule"/>
</dbReference>
<dbReference type="PANTHER" id="PTHR24418">
    <property type="entry name" value="TYROSINE-PROTEIN KINASE"/>
    <property type="match status" value="1"/>
</dbReference>
<evidence type="ECO:0000256" key="9">
    <source>
        <dbReference type="RuleBase" id="RU362096"/>
    </source>
</evidence>
<dbReference type="InterPro" id="IPR036860">
    <property type="entry name" value="SH2_dom_sf"/>
</dbReference>
<accession>A0A811JV77</accession>
<dbReference type="SUPFAM" id="SSF56112">
    <property type="entry name" value="Protein kinase-like (PK-like)"/>
    <property type="match status" value="1"/>
</dbReference>
<dbReference type="Gene3D" id="3.30.200.20">
    <property type="entry name" value="Phosphorylase Kinase, domain 1"/>
    <property type="match status" value="1"/>
</dbReference>
<dbReference type="Proteomes" id="UP000614601">
    <property type="component" value="Unassembled WGS sequence"/>
</dbReference>
<dbReference type="EC" id="2.7.10.2" evidence="9"/>
<dbReference type="SUPFAM" id="SSF55550">
    <property type="entry name" value="SH2 domain"/>
    <property type="match status" value="1"/>
</dbReference>
<dbReference type="GO" id="GO:0004715">
    <property type="term" value="F:non-membrane spanning protein tyrosine kinase activity"/>
    <property type="evidence" value="ECO:0007669"/>
    <property type="project" value="UniProtKB-EC"/>
</dbReference>
<feature type="binding site" evidence="8">
    <location>
        <position position="154"/>
    </location>
    <ligand>
        <name>ATP</name>
        <dbReference type="ChEBI" id="CHEBI:30616"/>
    </ligand>
</feature>
<dbReference type="PROSITE" id="PS50001">
    <property type="entry name" value="SH2"/>
    <property type="match status" value="1"/>
</dbReference>
<dbReference type="Gene3D" id="3.30.505.10">
    <property type="entry name" value="SH2 domain"/>
    <property type="match status" value="1"/>
</dbReference>
<sequence>MDPSLMHQPYFHGLLPREDLPKMLRKRGDFLVRTTEPVKGQPRSHVLSLKAPLPTDRESIRHFIIRYDSGTFFIHQRRFDSISKLIEQHLTSGEPLNSGHPETTLQFPVIRQHWELMHNEIFVSKQIGEGAFGAVCLGKWTSRITGLTVDCAIKQAKLENLNKEQIKEVMMEARVMRPLNHPNVVKLYGVAALQEPLMIVMEFAKQGALNSYLSKNELSVDKRTEMCFGAACGIHYLHECELLHRDIAARNCLYSDDQVKISDFGLTRDGPVYDIDPTKPIPVKWISPEAVGTLKFTYKTDVWSYGVMCYEIYSCGKDPYSELGSDVVRRVREGYRLTFPDETPQEVRFLVMNKIFAEEAIRPTMAEIVKYLEKACNLTAPPLSLPRSSATLSARTSRNTSSVTKGKGNYNKSYHRRHY</sequence>
<dbReference type="PROSITE" id="PS00107">
    <property type="entry name" value="PROTEIN_KINASE_ATP"/>
    <property type="match status" value="1"/>
</dbReference>
<evidence type="ECO:0000313" key="13">
    <source>
        <dbReference type="EMBL" id="CAD5207034.1"/>
    </source>
</evidence>
<keyword evidence="3 9" id="KW-0418">Kinase</keyword>
<evidence type="ECO:0000313" key="14">
    <source>
        <dbReference type="Proteomes" id="UP000614601"/>
    </source>
</evidence>
<evidence type="ECO:0000256" key="5">
    <source>
        <dbReference type="ARBA" id="ARBA00023137"/>
    </source>
</evidence>
<evidence type="ECO:0000256" key="2">
    <source>
        <dbReference type="ARBA" id="ARBA00022741"/>
    </source>
</evidence>
<dbReference type="PROSITE" id="PS50011">
    <property type="entry name" value="PROTEIN_KINASE_DOM"/>
    <property type="match status" value="1"/>
</dbReference>
<keyword evidence="2 8" id="KW-0547">Nucleotide-binding</keyword>
<evidence type="ECO:0000256" key="7">
    <source>
        <dbReference type="PROSITE-ProRule" id="PRU00191"/>
    </source>
</evidence>
<dbReference type="InterPro" id="IPR035849">
    <property type="entry name" value="Fes/Fps/Fer_SH2"/>
</dbReference>
<dbReference type="InterPro" id="IPR020635">
    <property type="entry name" value="Tyr_kinase_cat_dom"/>
</dbReference>
<dbReference type="InterPro" id="IPR050198">
    <property type="entry name" value="Non-receptor_tyrosine_kinases"/>
</dbReference>
<keyword evidence="1 9" id="KW-0808">Transferase</keyword>
<dbReference type="Pfam" id="PF07714">
    <property type="entry name" value="PK_Tyr_Ser-Thr"/>
    <property type="match status" value="1"/>
</dbReference>
<dbReference type="InterPro" id="IPR001245">
    <property type="entry name" value="Ser-Thr/Tyr_kinase_cat_dom"/>
</dbReference>